<evidence type="ECO:0000313" key="2">
    <source>
        <dbReference type="EMBL" id="PWA04345.1"/>
    </source>
</evidence>
<dbReference type="AlphaFoldDB" id="A0A2U1JH48"/>
<dbReference type="RefSeq" id="WP_116725485.1">
    <property type="nucleotide sequence ID" value="NZ_QCZI01000015.1"/>
</dbReference>
<dbReference type="EMBL" id="QCZI01000015">
    <property type="protein sequence ID" value="PWA04345.1"/>
    <property type="molecule type" value="Genomic_DNA"/>
</dbReference>
<proteinExistence type="predicted"/>
<sequence>MKKLLLGFLILVWGINYSNAQTKDFREFNWGDTLKKVKSEEKVRFISKIKDNVLECYDILGNTKYRVLFVFNDDNKLESGIYILTRRYSNAQLYFRDYNKFSKLLTEKYGKATKDKETWTVNTPLDEKTDRGQAIADGILNLYSVWTTDRSIIKMTLISIENYPSLQIHYTAKSLDEFENEEDLKSILNKL</sequence>
<reference evidence="2 3" key="1">
    <citation type="submission" date="2018-04" db="EMBL/GenBank/DDBJ databases">
        <title>Flavobacterium sp. nov., isolated from glacier ice.</title>
        <authorList>
            <person name="Liu Q."/>
            <person name="Xin Y.-H."/>
        </authorList>
    </citation>
    <scope>NUCLEOTIDE SEQUENCE [LARGE SCALE GENOMIC DNA]</scope>
    <source>
        <strain evidence="2 3">RB1R5</strain>
    </source>
</reference>
<organism evidence="2 3">
    <name type="scientific">Flavobacterium psychrotolerans</name>
    <dbReference type="NCBI Taxonomy" id="2169410"/>
    <lineage>
        <taxon>Bacteria</taxon>
        <taxon>Pseudomonadati</taxon>
        <taxon>Bacteroidota</taxon>
        <taxon>Flavobacteriia</taxon>
        <taxon>Flavobacteriales</taxon>
        <taxon>Flavobacteriaceae</taxon>
        <taxon>Flavobacterium</taxon>
    </lineage>
</organism>
<feature type="signal peptide" evidence="1">
    <location>
        <begin position="1"/>
        <end position="20"/>
    </location>
</feature>
<comment type="caution">
    <text evidence="2">The sequence shown here is derived from an EMBL/GenBank/DDBJ whole genome shotgun (WGS) entry which is preliminary data.</text>
</comment>
<protein>
    <submittedName>
        <fullName evidence="2">Uncharacterized protein</fullName>
    </submittedName>
</protein>
<name>A0A2U1JH48_9FLAO</name>
<keyword evidence="1" id="KW-0732">Signal</keyword>
<feature type="chain" id="PRO_5015786582" evidence="1">
    <location>
        <begin position="21"/>
        <end position="191"/>
    </location>
</feature>
<dbReference type="OrthoDB" id="958015at2"/>
<keyword evidence="3" id="KW-1185">Reference proteome</keyword>
<gene>
    <name evidence="2" type="ORF">DB895_11355</name>
</gene>
<evidence type="ECO:0000313" key="3">
    <source>
        <dbReference type="Proteomes" id="UP000245449"/>
    </source>
</evidence>
<accession>A0A2U1JH48</accession>
<dbReference type="Proteomes" id="UP000245449">
    <property type="component" value="Unassembled WGS sequence"/>
</dbReference>
<evidence type="ECO:0000256" key="1">
    <source>
        <dbReference type="SAM" id="SignalP"/>
    </source>
</evidence>